<dbReference type="InterPro" id="IPR050204">
    <property type="entry name" value="AraC_XylS_family_regulators"/>
</dbReference>
<dbReference type="GO" id="GO:0003700">
    <property type="term" value="F:DNA-binding transcription factor activity"/>
    <property type="evidence" value="ECO:0007669"/>
    <property type="project" value="InterPro"/>
</dbReference>
<protein>
    <submittedName>
        <fullName evidence="5">Helix-turn-helix transcriptional regulator</fullName>
    </submittedName>
</protein>
<dbReference type="RefSeq" id="WP_190931555.1">
    <property type="nucleotide sequence ID" value="NZ_JACXJA010000049.1"/>
</dbReference>
<reference evidence="5" key="1">
    <citation type="submission" date="2020-09" db="EMBL/GenBank/DDBJ databases">
        <title>A novel bacterium of genus Paenibacillus, isolated from South China Sea.</title>
        <authorList>
            <person name="Huang H."/>
            <person name="Mo K."/>
            <person name="Hu Y."/>
        </authorList>
    </citation>
    <scope>NUCLEOTIDE SEQUENCE</scope>
    <source>
        <strain evidence="5">IB182363</strain>
    </source>
</reference>
<dbReference type="AlphaFoldDB" id="A0A927CD87"/>
<feature type="domain" description="HTH araC/xylS-type" evidence="4">
    <location>
        <begin position="171"/>
        <end position="269"/>
    </location>
</feature>
<keyword evidence="2" id="KW-0238">DNA-binding</keyword>
<keyword evidence="1" id="KW-0805">Transcription regulation</keyword>
<dbReference type="PANTHER" id="PTHR46796">
    <property type="entry name" value="HTH-TYPE TRANSCRIPTIONAL ACTIVATOR RHAS-RELATED"/>
    <property type="match status" value="1"/>
</dbReference>
<evidence type="ECO:0000256" key="3">
    <source>
        <dbReference type="ARBA" id="ARBA00023163"/>
    </source>
</evidence>
<name>A0A927CD87_9BACL</name>
<comment type="caution">
    <text evidence="5">The sequence shown here is derived from an EMBL/GenBank/DDBJ whole genome shotgun (WGS) entry which is preliminary data.</text>
</comment>
<evidence type="ECO:0000313" key="6">
    <source>
        <dbReference type="Proteomes" id="UP000639396"/>
    </source>
</evidence>
<dbReference type="InterPro" id="IPR009057">
    <property type="entry name" value="Homeodomain-like_sf"/>
</dbReference>
<evidence type="ECO:0000313" key="5">
    <source>
        <dbReference type="EMBL" id="MBD2865934.1"/>
    </source>
</evidence>
<sequence>MKPYPIGELSPYVHIIVRWCSKEQFVYDREPNETWTLFIPESGEFRYEIGSHRGTATFGDLVLCPPDVLMEREVIHPLTFLAVYFDWYAEGGRKIESEHELTPHAVGKCALQDTQRLFSSNEYLKKVIKQKDPASVYRRNFLLQDLWQLYAWETRSAAQDKIRQPIDTLMRQAESLLRESSASPVNMKSISGELGLSAVQFTRRFKAAYGVTPSDYVTSLRLSRARTLLAETKLTLEQIALQCGYENGLYLSRIFSRKMNVSPSQYRKAHFV</sequence>
<dbReference type="InterPro" id="IPR018062">
    <property type="entry name" value="HTH_AraC-typ_CS"/>
</dbReference>
<dbReference type="Proteomes" id="UP000639396">
    <property type="component" value="Unassembled WGS sequence"/>
</dbReference>
<gene>
    <name evidence="5" type="ORF">IDH45_28515</name>
</gene>
<dbReference type="EMBL" id="JACXJA010000049">
    <property type="protein sequence ID" value="MBD2865934.1"/>
    <property type="molecule type" value="Genomic_DNA"/>
</dbReference>
<proteinExistence type="predicted"/>
<dbReference type="InterPro" id="IPR018060">
    <property type="entry name" value="HTH_AraC"/>
</dbReference>
<accession>A0A927CD87</accession>
<dbReference type="SMART" id="SM00342">
    <property type="entry name" value="HTH_ARAC"/>
    <property type="match status" value="1"/>
</dbReference>
<keyword evidence="3" id="KW-0804">Transcription</keyword>
<keyword evidence="6" id="KW-1185">Reference proteome</keyword>
<evidence type="ECO:0000259" key="4">
    <source>
        <dbReference type="PROSITE" id="PS01124"/>
    </source>
</evidence>
<evidence type="ECO:0000256" key="2">
    <source>
        <dbReference type="ARBA" id="ARBA00023125"/>
    </source>
</evidence>
<dbReference type="PROSITE" id="PS01124">
    <property type="entry name" value="HTH_ARAC_FAMILY_2"/>
    <property type="match status" value="1"/>
</dbReference>
<dbReference type="GO" id="GO:0043565">
    <property type="term" value="F:sequence-specific DNA binding"/>
    <property type="evidence" value="ECO:0007669"/>
    <property type="project" value="InterPro"/>
</dbReference>
<dbReference type="PROSITE" id="PS00041">
    <property type="entry name" value="HTH_ARAC_FAMILY_1"/>
    <property type="match status" value="1"/>
</dbReference>
<evidence type="ECO:0000256" key="1">
    <source>
        <dbReference type="ARBA" id="ARBA00023015"/>
    </source>
</evidence>
<dbReference type="Gene3D" id="1.10.10.60">
    <property type="entry name" value="Homeodomain-like"/>
    <property type="match status" value="2"/>
</dbReference>
<dbReference type="Pfam" id="PF12833">
    <property type="entry name" value="HTH_18"/>
    <property type="match status" value="1"/>
</dbReference>
<dbReference type="SUPFAM" id="SSF46689">
    <property type="entry name" value="Homeodomain-like"/>
    <property type="match status" value="2"/>
</dbReference>
<organism evidence="5 6">
    <name type="scientific">Paenibacillus oceani</name>
    <dbReference type="NCBI Taxonomy" id="2772510"/>
    <lineage>
        <taxon>Bacteria</taxon>
        <taxon>Bacillati</taxon>
        <taxon>Bacillota</taxon>
        <taxon>Bacilli</taxon>
        <taxon>Bacillales</taxon>
        <taxon>Paenibacillaceae</taxon>
        <taxon>Paenibacillus</taxon>
    </lineage>
</organism>